<dbReference type="NCBIfam" id="TIGR00457">
    <property type="entry name" value="asnS"/>
    <property type="match status" value="1"/>
</dbReference>
<dbReference type="EMBL" id="JAKMXF010000111">
    <property type="protein sequence ID" value="KAI6657335.1"/>
    <property type="molecule type" value="Genomic_DNA"/>
</dbReference>
<sequence length="563" mass="63288">MASKSEAPEPKSPPGAGKDSSRFKEGPPLYASVSKGSDTDGNGTKQKPFKTVLHCLLSIDIEQCPEIYVDGREKAEWDLISKNAFKNVMKAYRKAKLEAEPKAKPTTALPQKQSDIYIKMDPTLPPAISVKIRGTSKCIGKRIKVQGWVDSKRQQGKNMIFVILRDGSGFLQCLLIGNQCLTPEALALSLESTVSIWGEVGYVKEGQSAPGGLEVVADYWELVGSSPSGGTEAIVNETSKVELQLDQRHLMLRTEPLANTFRLRSGITQCFREHYFAKGYVEVTPPTLVQTQVEGGSTLFKLNYFGQPAYLTQSSQLYLETVIPSLGDVFCISQSYRAEGSHTRRHLSEYTHIEGECPFVTFDELLDSLEDIIVDVAQRVMDSSFGKLLREVNPKFVVPKRPFKRITYADAIKYLREHDIKKDDDTYYEYGEDIPEKPERTMTDQIDSPVMLIRFPVNIKSFYMAKCADNPDETESVDVLLPGVGEVIGGSMRSSKYDELLEGFKREGIDPKPYYWYLDQRKFGTCPHGGYGLGLDRFLTWILGKFHIREVVLYPRLTDRCTP</sequence>
<dbReference type="InterPro" id="IPR004364">
    <property type="entry name" value="Aa-tRNA-synt_II"/>
</dbReference>
<dbReference type="PRINTS" id="PR01042">
    <property type="entry name" value="TRNASYNTHASP"/>
</dbReference>
<dbReference type="InterPro" id="IPR004365">
    <property type="entry name" value="NA-bd_OB_tRNA"/>
</dbReference>
<comment type="catalytic activity">
    <reaction evidence="12">
        <text>tRNA(Asn) + L-asparagine + ATP = L-asparaginyl-tRNA(Asn) + AMP + diphosphate + H(+)</text>
        <dbReference type="Rhea" id="RHEA:11180"/>
        <dbReference type="Rhea" id="RHEA-COMP:9659"/>
        <dbReference type="Rhea" id="RHEA-COMP:9674"/>
        <dbReference type="ChEBI" id="CHEBI:15378"/>
        <dbReference type="ChEBI" id="CHEBI:30616"/>
        <dbReference type="ChEBI" id="CHEBI:33019"/>
        <dbReference type="ChEBI" id="CHEBI:58048"/>
        <dbReference type="ChEBI" id="CHEBI:78442"/>
        <dbReference type="ChEBI" id="CHEBI:78515"/>
        <dbReference type="ChEBI" id="CHEBI:456215"/>
        <dbReference type="EC" id="6.1.1.22"/>
    </reaction>
</comment>
<dbReference type="GO" id="GO:0003676">
    <property type="term" value="F:nucleic acid binding"/>
    <property type="evidence" value="ECO:0007669"/>
    <property type="project" value="InterPro"/>
</dbReference>
<evidence type="ECO:0000256" key="3">
    <source>
        <dbReference type="ARBA" id="ARBA00012816"/>
    </source>
</evidence>
<dbReference type="Proteomes" id="UP001165289">
    <property type="component" value="Unassembled WGS sequence"/>
</dbReference>
<feature type="region of interest" description="Disordered" evidence="13">
    <location>
        <begin position="1"/>
        <end position="45"/>
    </location>
</feature>
<reference evidence="15 16" key="1">
    <citation type="journal article" date="2023" name="BMC Biol.">
        <title>The compact genome of the sponge Oopsacas minuta (Hexactinellida) is lacking key metazoan core genes.</title>
        <authorList>
            <person name="Santini S."/>
            <person name="Schenkelaars Q."/>
            <person name="Jourda C."/>
            <person name="Duchesne M."/>
            <person name="Belahbib H."/>
            <person name="Rocher C."/>
            <person name="Selva M."/>
            <person name="Riesgo A."/>
            <person name="Vervoort M."/>
            <person name="Leys S.P."/>
            <person name="Kodjabachian L."/>
            <person name="Le Bivic A."/>
            <person name="Borchiellini C."/>
            <person name="Claverie J.M."/>
            <person name="Renard E."/>
        </authorList>
    </citation>
    <scope>NUCLEOTIDE SEQUENCE [LARGE SCALE GENOMIC DNA]</scope>
    <source>
        <strain evidence="15">SPO-2</strain>
    </source>
</reference>
<protein>
    <recommendedName>
        <fullName evidence="11">Asparagine--tRNA ligase, cytoplasmic</fullName>
        <ecNumber evidence="3">6.1.1.22</ecNumber>
    </recommendedName>
    <alternativeName>
        <fullName evidence="10">Asparaginyl-tRNA synthetase</fullName>
    </alternativeName>
</protein>
<dbReference type="GO" id="GO:0006421">
    <property type="term" value="P:asparaginyl-tRNA aminoacylation"/>
    <property type="evidence" value="ECO:0007669"/>
    <property type="project" value="InterPro"/>
</dbReference>
<dbReference type="InterPro" id="IPR012340">
    <property type="entry name" value="NA-bd_OB-fold"/>
</dbReference>
<evidence type="ECO:0000259" key="14">
    <source>
        <dbReference type="PROSITE" id="PS50862"/>
    </source>
</evidence>
<dbReference type="CDD" id="cd04323">
    <property type="entry name" value="AsnRS_cyto_like_N"/>
    <property type="match status" value="1"/>
</dbReference>
<comment type="subcellular location">
    <subcellularLocation>
        <location evidence="1">Cytoplasm</location>
    </subcellularLocation>
</comment>
<comment type="caution">
    <text evidence="15">The sequence shown here is derived from an EMBL/GenBank/DDBJ whole genome shotgun (WGS) entry which is preliminary data.</text>
</comment>
<evidence type="ECO:0000256" key="12">
    <source>
        <dbReference type="ARBA" id="ARBA00047844"/>
    </source>
</evidence>
<dbReference type="InterPro" id="IPR045864">
    <property type="entry name" value="aa-tRNA-synth_II/BPL/LPL"/>
</dbReference>
<dbReference type="Gene3D" id="3.30.930.10">
    <property type="entry name" value="Bira Bifunctional Protein, Domain 2"/>
    <property type="match status" value="1"/>
</dbReference>
<dbReference type="Pfam" id="PF00152">
    <property type="entry name" value="tRNA-synt_2"/>
    <property type="match status" value="1"/>
</dbReference>
<evidence type="ECO:0000313" key="15">
    <source>
        <dbReference type="EMBL" id="KAI6657335.1"/>
    </source>
</evidence>
<dbReference type="SUPFAM" id="SSF55681">
    <property type="entry name" value="Class II aaRS and biotin synthetases"/>
    <property type="match status" value="1"/>
</dbReference>
<evidence type="ECO:0000256" key="9">
    <source>
        <dbReference type="ARBA" id="ARBA00023146"/>
    </source>
</evidence>
<dbReference type="InterPro" id="IPR006195">
    <property type="entry name" value="aa-tRNA-synth_II"/>
</dbReference>
<dbReference type="PANTHER" id="PTHR22594:SF16">
    <property type="entry name" value="ASPARAGINE--TRNA LIGASE, CYTOPLASMIC"/>
    <property type="match status" value="1"/>
</dbReference>
<dbReference type="AlphaFoldDB" id="A0AAV7K8M4"/>
<proteinExistence type="inferred from homology"/>
<dbReference type="Gene3D" id="3.30.1910.20">
    <property type="entry name" value="asparaginyl-tRNA synthetase, N-terminal domain"/>
    <property type="match status" value="1"/>
</dbReference>
<dbReference type="InterPro" id="IPR048952">
    <property type="entry name" value="AsnRS_N"/>
</dbReference>
<dbReference type="EC" id="6.1.1.22" evidence="3"/>
<keyword evidence="6" id="KW-0547">Nucleotide-binding</keyword>
<dbReference type="InterPro" id="IPR004522">
    <property type="entry name" value="Asn-tRNA-ligase"/>
</dbReference>
<dbReference type="GO" id="GO:0005524">
    <property type="term" value="F:ATP binding"/>
    <property type="evidence" value="ECO:0007669"/>
    <property type="project" value="UniProtKB-KW"/>
</dbReference>
<dbReference type="Pfam" id="PF01336">
    <property type="entry name" value="tRNA_anti-codon"/>
    <property type="match status" value="1"/>
</dbReference>
<keyword evidence="5 15" id="KW-0436">Ligase</keyword>
<evidence type="ECO:0000256" key="11">
    <source>
        <dbReference type="ARBA" id="ARBA00039867"/>
    </source>
</evidence>
<dbReference type="Pfam" id="PF20917">
    <property type="entry name" value="AsnRS_N"/>
    <property type="match status" value="1"/>
</dbReference>
<gene>
    <name evidence="15" type="ORF">LOD99_83</name>
</gene>
<organism evidence="15 16">
    <name type="scientific">Oopsacas minuta</name>
    <dbReference type="NCBI Taxonomy" id="111878"/>
    <lineage>
        <taxon>Eukaryota</taxon>
        <taxon>Metazoa</taxon>
        <taxon>Porifera</taxon>
        <taxon>Hexactinellida</taxon>
        <taxon>Hexasterophora</taxon>
        <taxon>Lyssacinosida</taxon>
        <taxon>Leucopsacidae</taxon>
        <taxon>Oopsacas</taxon>
    </lineage>
</organism>
<feature type="compositionally biased region" description="Polar residues" evidence="13">
    <location>
        <begin position="34"/>
        <end position="45"/>
    </location>
</feature>
<dbReference type="GO" id="GO:0005737">
    <property type="term" value="C:cytoplasm"/>
    <property type="evidence" value="ECO:0007669"/>
    <property type="project" value="UniProtKB-SubCell"/>
</dbReference>
<keyword evidence="8" id="KW-0648">Protein biosynthesis</keyword>
<evidence type="ECO:0000256" key="8">
    <source>
        <dbReference type="ARBA" id="ARBA00022917"/>
    </source>
</evidence>
<evidence type="ECO:0000256" key="10">
    <source>
        <dbReference type="ARBA" id="ARBA00029886"/>
    </source>
</evidence>
<evidence type="ECO:0000256" key="1">
    <source>
        <dbReference type="ARBA" id="ARBA00004496"/>
    </source>
</evidence>
<dbReference type="SUPFAM" id="SSF50249">
    <property type="entry name" value="Nucleic acid-binding proteins"/>
    <property type="match status" value="1"/>
</dbReference>
<evidence type="ECO:0000256" key="5">
    <source>
        <dbReference type="ARBA" id="ARBA00022598"/>
    </source>
</evidence>
<dbReference type="FunFam" id="3.30.930.10:FF:000040">
    <property type="entry name" value="Asparagine--tRNA ligase, cytoplasmic"/>
    <property type="match status" value="1"/>
</dbReference>
<name>A0AAV7K8M4_9METZ</name>
<feature type="domain" description="Aminoacyl-transfer RNA synthetases class-II family profile" evidence="14">
    <location>
        <begin position="261"/>
        <end position="555"/>
    </location>
</feature>
<keyword evidence="16" id="KW-1185">Reference proteome</keyword>
<comment type="similarity">
    <text evidence="2">Belongs to the class-II aminoacyl-tRNA synthetase family.</text>
</comment>
<dbReference type="CDD" id="cd00776">
    <property type="entry name" value="AsxRS_core"/>
    <property type="match status" value="1"/>
</dbReference>
<evidence type="ECO:0000256" key="4">
    <source>
        <dbReference type="ARBA" id="ARBA00022490"/>
    </source>
</evidence>
<keyword evidence="4" id="KW-0963">Cytoplasm</keyword>
<dbReference type="Gene3D" id="2.40.50.140">
    <property type="entry name" value="Nucleic acid-binding proteins"/>
    <property type="match status" value="1"/>
</dbReference>
<accession>A0AAV7K8M4</accession>
<evidence type="ECO:0000256" key="2">
    <source>
        <dbReference type="ARBA" id="ARBA00008226"/>
    </source>
</evidence>
<dbReference type="PROSITE" id="PS50862">
    <property type="entry name" value="AA_TRNA_LIGASE_II"/>
    <property type="match status" value="1"/>
</dbReference>
<keyword evidence="7" id="KW-0067">ATP-binding</keyword>
<evidence type="ECO:0000313" key="16">
    <source>
        <dbReference type="Proteomes" id="UP001165289"/>
    </source>
</evidence>
<dbReference type="GO" id="GO:0004816">
    <property type="term" value="F:asparagine-tRNA ligase activity"/>
    <property type="evidence" value="ECO:0007669"/>
    <property type="project" value="UniProtKB-EC"/>
</dbReference>
<dbReference type="PANTHER" id="PTHR22594">
    <property type="entry name" value="ASPARTYL/LYSYL-TRNA SYNTHETASE"/>
    <property type="match status" value="1"/>
</dbReference>
<dbReference type="InterPro" id="IPR002312">
    <property type="entry name" value="Asp/Asn-tRNA-synth_IIb"/>
</dbReference>
<keyword evidence="9" id="KW-0030">Aminoacyl-tRNA synthetase</keyword>
<evidence type="ECO:0000256" key="6">
    <source>
        <dbReference type="ARBA" id="ARBA00022741"/>
    </source>
</evidence>
<evidence type="ECO:0000256" key="7">
    <source>
        <dbReference type="ARBA" id="ARBA00022840"/>
    </source>
</evidence>
<evidence type="ECO:0000256" key="13">
    <source>
        <dbReference type="SAM" id="MobiDB-lite"/>
    </source>
</evidence>